<dbReference type="CDD" id="cd04301">
    <property type="entry name" value="NAT_SF"/>
    <property type="match status" value="1"/>
</dbReference>
<dbReference type="PANTHER" id="PTHR43617:SF2">
    <property type="entry name" value="UPF0039 PROTEIN SLL0451"/>
    <property type="match status" value="1"/>
</dbReference>
<dbReference type="AlphaFoldDB" id="A0A1Y3CNQ8"/>
<organism evidence="2 3">
    <name type="scientific">Acinetobacter silvestris</name>
    <dbReference type="NCBI Taxonomy" id="1977882"/>
    <lineage>
        <taxon>Bacteria</taxon>
        <taxon>Pseudomonadati</taxon>
        <taxon>Pseudomonadota</taxon>
        <taxon>Gammaproteobacteria</taxon>
        <taxon>Moraxellales</taxon>
        <taxon>Moraxellaceae</taxon>
        <taxon>Acinetobacter</taxon>
    </lineage>
</organism>
<feature type="domain" description="N-acetyltransferase" evidence="1">
    <location>
        <begin position="4"/>
        <end position="147"/>
    </location>
</feature>
<reference evidence="2 3" key="1">
    <citation type="submission" date="2017-04" db="EMBL/GenBank/DDBJ databases">
        <title>High diversity of culturable Acinetobacter species in natural soil and water ecosystems.</title>
        <authorList>
            <person name="Nemec A."/>
            <person name="Radolfova-Krizova L."/>
        </authorList>
    </citation>
    <scope>NUCLEOTIDE SEQUENCE [LARGE SCALE GENOMIC DNA]</scope>
    <source>
        <strain evidence="2 3">ANC 4999</strain>
    </source>
</reference>
<dbReference type="InterPro" id="IPR000182">
    <property type="entry name" value="GNAT_dom"/>
</dbReference>
<dbReference type="PANTHER" id="PTHR43617">
    <property type="entry name" value="L-AMINO ACID N-ACETYLTRANSFERASE"/>
    <property type="match status" value="1"/>
</dbReference>
<keyword evidence="3" id="KW-1185">Reference proteome</keyword>
<name>A0A1Y3CNQ8_9GAMM</name>
<evidence type="ECO:0000259" key="1">
    <source>
        <dbReference type="PROSITE" id="PS51186"/>
    </source>
</evidence>
<dbReference type="SUPFAM" id="SSF55729">
    <property type="entry name" value="Acyl-CoA N-acyltransferases (Nat)"/>
    <property type="match status" value="1"/>
</dbReference>
<dbReference type="PROSITE" id="PS51186">
    <property type="entry name" value="GNAT"/>
    <property type="match status" value="1"/>
</dbReference>
<comment type="caution">
    <text evidence="2">The sequence shown here is derived from an EMBL/GenBank/DDBJ whole genome shotgun (WGS) entry which is preliminary data.</text>
</comment>
<dbReference type="GO" id="GO:0016747">
    <property type="term" value="F:acyltransferase activity, transferring groups other than amino-acyl groups"/>
    <property type="evidence" value="ECO:0007669"/>
    <property type="project" value="InterPro"/>
</dbReference>
<proteinExistence type="predicted"/>
<dbReference type="Gene3D" id="3.40.630.30">
    <property type="match status" value="1"/>
</dbReference>
<evidence type="ECO:0000313" key="2">
    <source>
        <dbReference type="EMBL" id="OTG67256.1"/>
    </source>
</evidence>
<dbReference type="EMBL" id="NEGB01000001">
    <property type="protein sequence ID" value="OTG67256.1"/>
    <property type="molecule type" value="Genomic_DNA"/>
</dbReference>
<dbReference type="RefSeq" id="WP_086202114.1">
    <property type="nucleotide sequence ID" value="NZ_NEGB01000001.1"/>
</dbReference>
<evidence type="ECO:0000313" key="3">
    <source>
        <dbReference type="Proteomes" id="UP000242765"/>
    </source>
</evidence>
<dbReference type="Pfam" id="PF13527">
    <property type="entry name" value="Acetyltransf_9"/>
    <property type="match status" value="1"/>
</dbReference>
<gene>
    <name evidence="2" type="ORF">B9T28_01070</name>
</gene>
<protein>
    <submittedName>
        <fullName evidence="2">GNAT family N-acetyltransferase</fullName>
    </submittedName>
</protein>
<dbReference type="InterPro" id="IPR050276">
    <property type="entry name" value="MshD_Acetyltransferase"/>
</dbReference>
<dbReference type="STRING" id="1977882.B9T28_01070"/>
<dbReference type="OrthoDB" id="9797178at2"/>
<accession>A0A1Y3CNQ8</accession>
<dbReference type="Proteomes" id="UP000242765">
    <property type="component" value="Unassembled WGS sequence"/>
</dbReference>
<keyword evidence="2" id="KW-0808">Transferase</keyword>
<dbReference type="InterPro" id="IPR016181">
    <property type="entry name" value="Acyl_CoA_acyltransferase"/>
</dbReference>
<sequence length="169" mass="18373">MLEVTLRSEQQNDIQAIFDLTARAFADVEHSSHTEQFIVNALRAANALTISLVAEYQHKIVGHVAISPITISSGALNWYGLGPISVAPEYQNQGVGSALMTQVLDQLKHMGAAGCVVLGDPQYYSKFGFKVISGLILADVPLEYFQAISFEGSFPQGEVKYHPAFEATQ</sequence>